<sequence>MCRLGFTTFALRIGMVVFDNGEYLFSCCCRRDLQLRKSFAYAVVQSLALPI</sequence>
<keyword evidence="2" id="KW-1185">Reference proteome</keyword>
<protein>
    <submittedName>
        <fullName evidence="1">Uncharacterized protein</fullName>
    </submittedName>
</protein>
<organism evidence="1 2">
    <name type="scientific">Ambrosia artemisiifolia</name>
    <name type="common">Common ragweed</name>
    <dbReference type="NCBI Taxonomy" id="4212"/>
    <lineage>
        <taxon>Eukaryota</taxon>
        <taxon>Viridiplantae</taxon>
        <taxon>Streptophyta</taxon>
        <taxon>Embryophyta</taxon>
        <taxon>Tracheophyta</taxon>
        <taxon>Spermatophyta</taxon>
        <taxon>Magnoliopsida</taxon>
        <taxon>eudicotyledons</taxon>
        <taxon>Gunneridae</taxon>
        <taxon>Pentapetalae</taxon>
        <taxon>asterids</taxon>
        <taxon>campanulids</taxon>
        <taxon>Asterales</taxon>
        <taxon>Asteraceae</taxon>
        <taxon>Asteroideae</taxon>
        <taxon>Heliantheae alliance</taxon>
        <taxon>Heliantheae</taxon>
        <taxon>Ambrosia</taxon>
    </lineage>
</organism>
<comment type="caution">
    <text evidence="1">The sequence shown here is derived from an EMBL/GenBank/DDBJ whole genome shotgun (WGS) entry which is preliminary data.</text>
</comment>
<name>A0AAD5CDL1_AMBAR</name>
<dbReference type="EMBL" id="JAMZMK010008585">
    <property type="protein sequence ID" value="KAI7739657.1"/>
    <property type="molecule type" value="Genomic_DNA"/>
</dbReference>
<reference evidence="1" key="1">
    <citation type="submission" date="2022-06" db="EMBL/GenBank/DDBJ databases">
        <title>Uncovering the hologenomic basis of an extraordinary plant invasion.</title>
        <authorList>
            <person name="Bieker V.C."/>
            <person name="Martin M.D."/>
            <person name="Gilbert T."/>
            <person name="Hodgins K."/>
            <person name="Battlay P."/>
            <person name="Petersen B."/>
            <person name="Wilson J."/>
        </authorList>
    </citation>
    <scope>NUCLEOTIDE SEQUENCE</scope>
    <source>
        <strain evidence="1">AA19_3_7</strain>
        <tissue evidence="1">Leaf</tissue>
    </source>
</reference>
<accession>A0AAD5CDL1</accession>
<proteinExistence type="predicted"/>
<evidence type="ECO:0000313" key="1">
    <source>
        <dbReference type="EMBL" id="KAI7739657.1"/>
    </source>
</evidence>
<dbReference type="AlphaFoldDB" id="A0AAD5CDL1"/>
<dbReference type="Proteomes" id="UP001206925">
    <property type="component" value="Unassembled WGS sequence"/>
</dbReference>
<gene>
    <name evidence="1" type="ORF">M8C21_031098</name>
</gene>
<evidence type="ECO:0000313" key="2">
    <source>
        <dbReference type="Proteomes" id="UP001206925"/>
    </source>
</evidence>